<dbReference type="GO" id="GO:0033644">
    <property type="term" value="C:host cell membrane"/>
    <property type="evidence" value="ECO:0007669"/>
    <property type="project" value="UniProtKB-SubCell"/>
</dbReference>
<evidence type="ECO:0000256" key="14">
    <source>
        <dbReference type="ARBA" id="ARBA00022807"/>
    </source>
</evidence>
<dbReference type="KEGG" id="vg:17829512"/>
<dbReference type="GeneID" id="17829512"/>
<comment type="function">
    <text evidence="3">Replicates the viral genome.</text>
</comment>
<evidence type="ECO:0000256" key="13">
    <source>
        <dbReference type="ARBA" id="ARBA00022801"/>
    </source>
</evidence>
<evidence type="ECO:0000256" key="12">
    <source>
        <dbReference type="ARBA" id="ARBA00022741"/>
    </source>
</evidence>
<dbReference type="InterPro" id="IPR027417">
    <property type="entry name" value="P-loop_NTPase"/>
</dbReference>
<dbReference type="Gene3D" id="3.30.70.270">
    <property type="match status" value="1"/>
</dbReference>
<dbReference type="GO" id="GO:0039694">
    <property type="term" value="P:viral RNA genome replication"/>
    <property type="evidence" value="ECO:0007669"/>
    <property type="project" value="InterPro"/>
</dbReference>
<keyword evidence="10 21" id="KW-0812">Transmembrane</keyword>
<dbReference type="Pfam" id="PF00910">
    <property type="entry name" value="RNA_helicase"/>
    <property type="match status" value="1"/>
</dbReference>
<dbReference type="GO" id="GO:0003724">
    <property type="term" value="F:RNA helicase activity"/>
    <property type="evidence" value="ECO:0007669"/>
    <property type="project" value="InterPro"/>
</dbReference>
<evidence type="ECO:0000256" key="15">
    <source>
        <dbReference type="ARBA" id="ARBA00022840"/>
    </source>
</evidence>
<dbReference type="GO" id="GO:0003968">
    <property type="term" value="F:RNA-directed RNA polymerase activity"/>
    <property type="evidence" value="ECO:0007669"/>
    <property type="project" value="UniProtKB-KW"/>
</dbReference>
<feature type="transmembrane region" description="Helical" evidence="21">
    <location>
        <begin position="263"/>
        <end position="281"/>
    </location>
</feature>
<keyword evidence="15" id="KW-0067">ATP-binding</keyword>
<evidence type="ECO:0000256" key="8">
    <source>
        <dbReference type="ARBA" id="ARBA00022670"/>
    </source>
</evidence>
<feature type="transmembrane region" description="Helical" evidence="21">
    <location>
        <begin position="231"/>
        <end position="251"/>
    </location>
</feature>
<dbReference type="GO" id="GO:0006508">
    <property type="term" value="P:proteolysis"/>
    <property type="evidence" value="ECO:0007669"/>
    <property type="project" value="UniProtKB-KW"/>
</dbReference>
<keyword evidence="13" id="KW-0378">Hydrolase</keyword>
<name>V5RNI5_9SECO</name>
<keyword evidence="8" id="KW-0645">Protease</keyword>
<comment type="subcellular location">
    <subcellularLocation>
        <location evidence="4">Host endoplasmic reticulum</location>
    </subcellularLocation>
    <subcellularLocation>
        <location evidence="5">Host membrane</location>
        <topology evidence="5">Single-pass membrane protein</topology>
    </subcellularLocation>
</comment>
<keyword evidence="21" id="KW-0472">Membrane</keyword>
<evidence type="ECO:0000256" key="5">
    <source>
        <dbReference type="ARBA" id="ARBA00004379"/>
    </source>
</evidence>
<protein>
    <recommendedName>
        <fullName evidence="6">RNA1 polyprotein</fullName>
    </recommendedName>
    <alternativeName>
        <fullName evidence="19">Genome polyprotein B</fullName>
    </alternativeName>
</protein>
<evidence type="ECO:0000256" key="18">
    <source>
        <dbReference type="ARBA" id="ARBA00023184"/>
    </source>
</evidence>
<dbReference type="InterPro" id="IPR043128">
    <property type="entry name" value="Rev_trsase/Diguanyl_cyclase"/>
</dbReference>
<dbReference type="PROSITE" id="PS50507">
    <property type="entry name" value="RDRP_SSRNA_POS"/>
    <property type="match status" value="1"/>
</dbReference>
<dbReference type="PROSITE" id="PS51218">
    <property type="entry name" value="SF3_HELICASE_2"/>
    <property type="match status" value="1"/>
</dbReference>
<keyword evidence="12" id="KW-0547">Nucleotide-binding</keyword>
<dbReference type="InterPro" id="IPR044067">
    <property type="entry name" value="PCV_3C_PRO"/>
</dbReference>
<dbReference type="GO" id="GO:0044165">
    <property type="term" value="C:host cell endoplasmic reticulum"/>
    <property type="evidence" value="ECO:0007669"/>
    <property type="project" value="UniProtKB-SubCell"/>
</dbReference>
<dbReference type="GO" id="GO:0005524">
    <property type="term" value="F:ATP binding"/>
    <property type="evidence" value="ECO:0007669"/>
    <property type="project" value="UniProtKB-KW"/>
</dbReference>
<reference evidence="25 26" key="1">
    <citation type="journal article" date="2013" name="Arch. Virol.">
        <title>The complete genome sequence of Lamium mild mosaic virus, a member of the genus Fabavirus.</title>
        <authorList>
            <person name="Rangel E.A."/>
            <person name="Ferriol I."/>
            <person name="Panno S."/>
            <person name="Davino S."/>
            <person name="Olmos A."/>
            <person name="Rubio L."/>
        </authorList>
    </citation>
    <scope>NUCLEOTIDE SEQUENCE [LARGE SCALE GENOMIC DNA]</scope>
    <source>
        <strain evidence="25">DSMZ PV-0454</strain>
    </source>
</reference>
<evidence type="ECO:0000256" key="19">
    <source>
        <dbReference type="ARBA" id="ARBA00032135"/>
    </source>
</evidence>
<dbReference type="SUPFAM" id="SSF52540">
    <property type="entry name" value="P-loop containing nucleoside triphosphate hydrolases"/>
    <property type="match status" value="1"/>
</dbReference>
<evidence type="ECO:0000259" key="24">
    <source>
        <dbReference type="PROSITE" id="PS51874"/>
    </source>
</evidence>
<evidence type="ECO:0000256" key="10">
    <source>
        <dbReference type="ARBA" id="ARBA00022692"/>
    </source>
</evidence>
<feature type="domain" description="Peptidase C3" evidence="24">
    <location>
        <begin position="950"/>
        <end position="1153"/>
    </location>
</feature>
<dbReference type="InterPro" id="IPR004004">
    <property type="entry name" value="Helic/Pol/Pept_Calicivir-typ"/>
</dbReference>
<evidence type="ECO:0000259" key="23">
    <source>
        <dbReference type="PROSITE" id="PS51218"/>
    </source>
</evidence>
<comment type="function">
    <text evidence="20">Down-regulates the RNA1 polyprotein processing and enhances trans-cleavage of RNA2 polyproteins. The protease cofactor and the putative helicase seem to target the replication complexes to ER membranes. Their physical association causes the membrane rearrangement of host ER that may result in formation of the small membranous vesicles that are the site of viral RNA synthesis.</text>
</comment>
<comment type="function">
    <text evidence="1">Plays a role in RNA replication. It is covalently linked to the 5'terminus of both viral single-stranded RNA1 and RNA2 molecules.</text>
</comment>
<evidence type="ECO:0000256" key="11">
    <source>
        <dbReference type="ARBA" id="ARBA00022695"/>
    </source>
</evidence>
<keyword evidence="11" id="KW-0548">Nucleotidyltransferase</keyword>
<organism evidence="25 26">
    <name type="scientific">Lamium mild mosaic virus</name>
    <dbReference type="NCBI Taxonomy" id="1432135"/>
    <lineage>
        <taxon>Viruses</taxon>
        <taxon>Riboviria</taxon>
        <taxon>Orthornavirae</taxon>
        <taxon>Pisuviricota</taxon>
        <taxon>Pisoniviricetes</taxon>
        <taxon>Picornavirales</taxon>
        <taxon>Secoviridae</taxon>
        <taxon>Comovirinae</taxon>
        <taxon>Fabavirus</taxon>
        <taxon>Fabavirus lamii</taxon>
    </lineage>
</organism>
<dbReference type="InterPro" id="IPR043502">
    <property type="entry name" value="DNA/RNA_pol_sf"/>
</dbReference>
<dbReference type="Gene3D" id="2.40.10.10">
    <property type="entry name" value="Trypsin-like serine proteases"/>
    <property type="match status" value="1"/>
</dbReference>
<evidence type="ECO:0000259" key="22">
    <source>
        <dbReference type="PROSITE" id="PS50507"/>
    </source>
</evidence>
<dbReference type="GO" id="GO:0006351">
    <property type="term" value="P:DNA-templated transcription"/>
    <property type="evidence" value="ECO:0007669"/>
    <property type="project" value="InterPro"/>
</dbReference>
<evidence type="ECO:0000256" key="3">
    <source>
        <dbReference type="ARBA" id="ARBA00003682"/>
    </source>
</evidence>
<dbReference type="PRINTS" id="PR00918">
    <property type="entry name" value="CALICVIRUSNS"/>
</dbReference>
<evidence type="ECO:0000313" key="25">
    <source>
        <dbReference type="EMBL" id="AHB38892.1"/>
    </source>
</evidence>
<dbReference type="RefSeq" id="YP_008877634.1">
    <property type="nucleotide sequence ID" value="NC_023016.1"/>
</dbReference>
<dbReference type="InterPro" id="IPR001205">
    <property type="entry name" value="RNA-dir_pol_C"/>
</dbReference>
<evidence type="ECO:0000256" key="6">
    <source>
        <dbReference type="ARBA" id="ARBA00020936"/>
    </source>
</evidence>
<keyword evidence="17 21" id="KW-1133">Transmembrane helix</keyword>
<keyword evidence="9" id="KW-0808">Transferase</keyword>
<keyword evidence="18" id="KW-1038">Host endoplasmic reticulum</keyword>
<keyword evidence="26" id="KW-1185">Reference proteome</keyword>
<evidence type="ECO:0000313" key="26">
    <source>
        <dbReference type="Proteomes" id="UP000204389"/>
    </source>
</evidence>
<evidence type="ECO:0000256" key="4">
    <source>
        <dbReference type="ARBA" id="ARBA00004354"/>
    </source>
</evidence>
<evidence type="ECO:0000256" key="2">
    <source>
        <dbReference type="ARBA" id="ARBA00003602"/>
    </source>
</evidence>
<dbReference type="InterPro" id="IPR043504">
    <property type="entry name" value="Peptidase_S1_PA_chymotrypsin"/>
</dbReference>
<dbReference type="InterPro" id="IPR009003">
    <property type="entry name" value="Peptidase_S1_PA"/>
</dbReference>
<keyword evidence="16" id="KW-0693">Viral RNA replication</keyword>
<evidence type="ECO:0000256" key="7">
    <source>
        <dbReference type="ARBA" id="ARBA00022484"/>
    </source>
</evidence>
<feature type="domain" description="SF3 helicase" evidence="23">
    <location>
        <begin position="473"/>
        <end position="641"/>
    </location>
</feature>
<keyword evidence="7" id="KW-0696">RNA-directed RNA polymerase</keyword>
<proteinExistence type="predicted"/>
<evidence type="ECO:0000256" key="1">
    <source>
        <dbReference type="ARBA" id="ARBA00002583"/>
    </source>
</evidence>
<dbReference type="SUPFAM" id="SSF50494">
    <property type="entry name" value="Trypsin-like serine proteases"/>
    <property type="match status" value="1"/>
</dbReference>
<comment type="function">
    <text evidence="2">Thiol protease that cleaves the RNA1 and RNA2 polyproteins.</text>
</comment>
<keyword evidence="14" id="KW-0788">Thiol protease</keyword>
<dbReference type="Pfam" id="PF00680">
    <property type="entry name" value="RdRP_1"/>
    <property type="match status" value="1"/>
</dbReference>
<dbReference type="InterPro" id="IPR014759">
    <property type="entry name" value="Helicase_SF3_ssRNA_vir"/>
</dbReference>
<dbReference type="Proteomes" id="UP000204389">
    <property type="component" value="Genome"/>
</dbReference>
<dbReference type="GO" id="GO:0003723">
    <property type="term" value="F:RNA binding"/>
    <property type="evidence" value="ECO:0007669"/>
    <property type="project" value="InterPro"/>
</dbReference>
<evidence type="ECO:0000256" key="21">
    <source>
        <dbReference type="SAM" id="Phobius"/>
    </source>
</evidence>
<evidence type="ECO:0000256" key="9">
    <source>
        <dbReference type="ARBA" id="ARBA00022679"/>
    </source>
</evidence>
<dbReference type="EMBL" id="KC595304">
    <property type="protein sequence ID" value="AHB38892.1"/>
    <property type="molecule type" value="Genomic_RNA"/>
</dbReference>
<evidence type="ECO:0000256" key="17">
    <source>
        <dbReference type="ARBA" id="ARBA00022989"/>
    </source>
</evidence>
<sequence>MDFELSKMCAGFLETSFNTAAIQHLAHKYYPTGPLKDAVRVHLCCFHATEMVVQYNEGYSKEEIFSSASIKYRLARLQLHLERNILSGKYSLNKMLEYNNSTMRNWFGETPRAFSEKVVEPEEEKQTPTVEEEEEKEDFQECPVAFGQGILSFAKELPIKLANWAGSCFTTALAGFLESLKKAFVQCFGGVFPQLERMFSWVKNIFSILGEWAISVNEKANQIFEGMEDCLYIGLALTSATCIVALLEKFLVATGMLHATCGAPMLFLTVAVAAIGVTTFVSSQVSFDVAALTTYVIQSCQLLLSRMFGTSDTKTPSAETQSDTQAIEKAEGQFSLATTLEGLASLTQGWTQKNVSEVGRSFAAITQIKNGVLSMKEIILYIFEKLGNLANNILGFDSQVMADLSLILGENLVDWLTECDAMITYMIQFKSENRLNFDRLSQLIEKGRAIRAGILLNAHRGSMQVLHTVVQALNKLLEIQNAATMAGSNATRRAPFMVFFTGKSGTGKTSVVQRLSSSWLQAEQMGSSEIYSRNGLDPFFSGYKRQAIVTYDDFGAIPGNVSNEAEIIHLVSRNAHAIVMASLEQKGMYFDSKLILASSNFIGANPESGVHDTEAYERRRHLVITVTLKEGVPYNPSIPHENQRYTLRESRAPYTPITTFETFEEMWSFVYNKYKAHDEEEAQFLASLPITESTEAKAMEALVALTTTIGNFAPKKVLDYGFKHFAGYHYLISDEDLVYFWEPQGDVRSVAIAELHLSPAEKNSLKEETLANALRYRNLTVTFAGLNPLAVHYTSQIVSKQWIGPNLQPTANCSDAYMKEQIQNLPKWQKAYLHILGKHLARDSATGWFTGLLGDVKKTLRASYMREYSSWPMPLKMAVGVTVAVIAGGGIFLTLKALWNAGTGSTFIAGAAAVFTSHSFEGQSVAPHRQASEYVFRNRKVHRRNWEGQGECYGDSYSWVADRCMGTLVWGNKTKVQVCLMPNRSFLGINHILSKIPTGSMVQFIGNSKETWISWNAAHLSIKEGTELAIYKSQSVPMITSSLVDRIVFDPEELPETFPAVMFTYKYNDLQQDYVPEIGNLQCKKVQKSFDLFYGEYSRKVASHLEYDRETIQGDCGALIIAEIKNKMCLVGSHVAGNGKKGLACFIPDDGVFHQHQGQGDFELEFQEWQVPTILGPGCAIVGVVDPKHRCLGAAKTSFIEVEESWKLQTPCDKLPSILTEKDPRLQGTENADYDPILTSMTKYAQEAGPFQGQVLANVADDIVETWYDVSQDFQFEEVSLDVAINGLEGVEYFDALVMGTSEGLPYRLDRGPGDKGKARYFEGEPGHLQISDETLLEHIEWFEKTSETRAPTIYCIESVKDERLPRRKVLLTPKSRTFSILPLSYNIVVRKKFLRFVKFLMERRDVLPCQVGVNPYSREWSSIAARLLEKGNRILCCDYSRFDGFLPKVVMELMAKMINRLCGGSERVQAQRLNLMLSACSRWAVGGKLLYQVENGIPSGFPMTVIINSIFNEILVRYAYSVCFKDNAPIRASFNQLVALVTYGDDNQISVSDAIAGQFNGEFLVQCMADLNIKITDGVDKTKEGIAFRELEHCDFLKRSFYQGRDGIWRAPMDEGSLWPQLHYVKAKKIELSAAYLANLNSVLKELYLVDMKEGTTKCKDLRSKALYCLRWIKPENVLTLRQIEAFHEHQLGQKCNFLDTERMMEDIDLIQPLVSEGMPEEQMELCKNLSVVAQHRFKGNYEDYFVVSLGINRKFKSPSDGLVINYAYGVGRGGLPTAQFLEENVFRKGCEIRKKNWKVAMENGKHILVISQNSLVVGYVFSILYLVKTGRLGVHASNVVLGRAISVCKSLNYLTKDFKYAFIQ</sequence>
<dbReference type="InterPro" id="IPR000605">
    <property type="entry name" value="Helicase_SF3_ssDNA/RNA_vir"/>
</dbReference>
<dbReference type="SUPFAM" id="SSF56672">
    <property type="entry name" value="DNA/RNA polymerases"/>
    <property type="match status" value="1"/>
</dbReference>
<dbReference type="GO" id="GO:0004197">
    <property type="term" value="F:cysteine-type endopeptidase activity"/>
    <property type="evidence" value="ECO:0007669"/>
    <property type="project" value="InterPro"/>
</dbReference>
<feature type="domain" description="RdRp catalytic" evidence="22">
    <location>
        <begin position="1433"/>
        <end position="1560"/>
    </location>
</feature>
<evidence type="ECO:0000256" key="16">
    <source>
        <dbReference type="ARBA" id="ARBA00022953"/>
    </source>
</evidence>
<dbReference type="PROSITE" id="PS51874">
    <property type="entry name" value="PCV_3C_PRO"/>
    <property type="match status" value="1"/>
</dbReference>
<dbReference type="InterPro" id="IPR007094">
    <property type="entry name" value="RNA-dir_pol_PSvirus"/>
</dbReference>
<accession>V5RNI5</accession>
<evidence type="ECO:0000256" key="20">
    <source>
        <dbReference type="ARBA" id="ARBA00045667"/>
    </source>
</evidence>